<protein>
    <submittedName>
        <fullName evidence="4">TetR/AcrR family transcriptional regulator</fullName>
    </submittedName>
</protein>
<sequence>MSQRDVRREQLLAVAVERFAKHGYHRTKISDIVEQAGVSQGTFYWHFKSKQEIALEIIRAGREGLLAVINQGYPTEGRSVEEMVRRSQRLLKNIFEFAAENRYFMELLLTESGAEDVIRVAIRETRIDMQTAFRSNIKRAVELDMLPNTIDLDMRSAFLVSLLEGVIARWLIGPVVDESKLQQLSPEELAAETVRFEFFGLLGI</sequence>
<dbReference type="PRINTS" id="PR00455">
    <property type="entry name" value="HTHTETR"/>
</dbReference>
<comment type="caution">
    <text evidence="4">The sequence shown here is derived from an EMBL/GenBank/DDBJ whole genome shotgun (WGS) entry which is preliminary data.</text>
</comment>
<evidence type="ECO:0000259" key="3">
    <source>
        <dbReference type="PROSITE" id="PS50977"/>
    </source>
</evidence>
<organism evidence="4 5">
    <name type="scientific">Paenibacillus paeoniae</name>
    <dbReference type="NCBI Taxonomy" id="2292705"/>
    <lineage>
        <taxon>Bacteria</taxon>
        <taxon>Bacillati</taxon>
        <taxon>Bacillota</taxon>
        <taxon>Bacilli</taxon>
        <taxon>Bacillales</taxon>
        <taxon>Paenibacillaceae</taxon>
        <taxon>Paenibacillus</taxon>
    </lineage>
</organism>
<dbReference type="Gene3D" id="1.10.357.10">
    <property type="entry name" value="Tetracycline Repressor, domain 2"/>
    <property type="match status" value="1"/>
</dbReference>
<dbReference type="InterPro" id="IPR009057">
    <property type="entry name" value="Homeodomain-like_sf"/>
</dbReference>
<dbReference type="PANTHER" id="PTHR43479:SF11">
    <property type="entry name" value="ACREF_ENVCD OPERON REPRESSOR-RELATED"/>
    <property type="match status" value="1"/>
</dbReference>
<reference evidence="4 5" key="1">
    <citation type="submission" date="2018-08" db="EMBL/GenBank/DDBJ databases">
        <title>Paenibacillus sp. M4BSY-1, whole genome shotgun sequence.</title>
        <authorList>
            <person name="Tuo L."/>
        </authorList>
    </citation>
    <scope>NUCLEOTIDE SEQUENCE [LARGE SCALE GENOMIC DNA]</scope>
    <source>
        <strain evidence="4 5">M4BSY-1</strain>
    </source>
</reference>
<feature type="DNA-binding region" description="H-T-H motif" evidence="2">
    <location>
        <begin position="28"/>
        <end position="47"/>
    </location>
</feature>
<dbReference type="PROSITE" id="PS50977">
    <property type="entry name" value="HTH_TETR_2"/>
    <property type="match status" value="1"/>
</dbReference>
<feature type="domain" description="HTH tetR-type" evidence="3">
    <location>
        <begin position="5"/>
        <end position="65"/>
    </location>
</feature>
<dbReference type="SUPFAM" id="SSF46689">
    <property type="entry name" value="Homeodomain-like"/>
    <property type="match status" value="1"/>
</dbReference>
<evidence type="ECO:0000256" key="1">
    <source>
        <dbReference type="ARBA" id="ARBA00023125"/>
    </source>
</evidence>
<dbReference type="Pfam" id="PF00440">
    <property type="entry name" value="TetR_N"/>
    <property type="match status" value="1"/>
</dbReference>
<proteinExistence type="predicted"/>
<keyword evidence="5" id="KW-1185">Reference proteome</keyword>
<dbReference type="InterPro" id="IPR036271">
    <property type="entry name" value="Tet_transcr_reg_TetR-rel_C_sf"/>
</dbReference>
<dbReference type="PANTHER" id="PTHR43479">
    <property type="entry name" value="ACREF/ENVCD OPERON REPRESSOR-RELATED"/>
    <property type="match status" value="1"/>
</dbReference>
<gene>
    <name evidence="4" type="ORF">DX130_06595</name>
</gene>
<evidence type="ECO:0000313" key="4">
    <source>
        <dbReference type="EMBL" id="REK76702.1"/>
    </source>
</evidence>
<dbReference type="Proteomes" id="UP000261905">
    <property type="component" value="Unassembled WGS sequence"/>
</dbReference>
<dbReference type="OrthoDB" id="9812484at2"/>
<dbReference type="GO" id="GO:0003677">
    <property type="term" value="F:DNA binding"/>
    <property type="evidence" value="ECO:0007669"/>
    <property type="project" value="UniProtKB-UniRule"/>
</dbReference>
<evidence type="ECO:0000256" key="2">
    <source>
        <dbReference type="PROSITE-ProRule" id="PRU00335"/>
    </source>
</evidence>
<dbReference type="SUPFAM" id="SSF48498">
    <property type="entry name" value="Tetracyclin repressor-like, C-terminal domain"/>
    <property type="match status" value="1"/>
</dbReference>
<dbReference type="InterPro" id="IPR050624">
    <property type="entry name" value="HTH-type_Tx_Regulator"/>
</dbReference>
<dbReference type="AlphaFoldDB" id="A0A371PKI6"/>
<evidence type="ECO:0000313" key="5">
    <source>
        <dbReference type="Proteomes" id="UP000261905"/>
    </source>
</evidence>
<dbReference type="InterPro" id="IPR001647">
    <property type="entry name" value="HTH_TetR"/>
</dbReference>
<accession>A0A371PKI6</accession>
<name>A0A371PKI6_9BACL</name>
<keyword evidence="1 2" id="KW-0238">DNA-binding</keyword>
<dbReference type="EMBL" id="QUBQ01000001">
    <property type="protein sequence ID" value="REK76702.1"/>
    <property type="molecule type" value="Genomic_DNA"/>
</dbReference>